<dbReference type="EMBL" id="QYUP01000122">
    <property type="protein sequence ID" value="RJG14946.1"/>
    <property type="molecule type" value="Genomic_DNA"/>
</dbReference>
<dbReference type="Proteomes" id="UP000284006">
    <property type="component" value="Unassembled WGS sequence"/>
</dbReference>
<dbReference type="InterPro" id="IPR008620">
    <property type="entry name" value="FixH"/>
</dbReference>
<organism evidence="2 3">
    <name type="scientific">Massilia cavernae</name>
    <dbReference type="NCBI Taxonomy" id="2320864"/>
    <lineage>
        <taxon>Bacteria</taxon>
        <taxon>Pseudomonadati</taxon>
        <taxon>Pseudomonadota</taxon>
        <taxon>Betaproteobacteria</taxon>
        <taxon>Burkholderiales</taxon>
        <taxon>Oxalobacteraceae</taxon>
        <taxon>Telluria group</taxon>
        <taxon>Massilia</taxon>
    </lineage>
</organism>
<reference evidence="2 3" key="1">
    <citation type="submission" date="2018-09" db="EMBL/GenBank/DDBJ databases">
        <authorList>
            <person name="Zhu H."/>
        </authorList>
    </citation>
    <scope>NUCLEOTIDE SEQUENCE [LARGE SCALE GENOMIC DNA]</scope>
    <source>
        <strain evidence="2 3">K1S02-61</strain>
    </source>
</reference>
<dbReference type="Pfam" id="PF05751">
    <property type="entry name" value="FixH"/>
    <property type="match status" value="1"/>
</dbReference>
<evidence type="ECO:0000313" key="3">
    <source>
        <dbReference type="Proteomes" id="UP000284006"/>
    </source>
</evidence>
<keyword evidence="3" id="KW-1185">Reference proteome</keyword>
<dbReference type="OrthoDB" id="5295180at2"/>
<evidence type="ECO:0000313" key="2">
    <source>
        <dbReference type="EMBL" id="RJG14946.1"/>
    </source>
</evidence>
<keyword evidence="1" id="KW-0472">Membrane</keyword>
<comment type="caution">
    <text evidence="2">The sequence shown here is derived from an EMBL/GenBank/DDBJ whole genome shotgun (WGS) entry which is preliminary data.</text>
</comment>
<accession>A0A418XR50</accession>
<proteinExistence type="predicted"/>
<dbReference type="RefSeq" id="WP_119811634.1">
    <property type="nucleotide sequence ID" value="NZ_QYUP01000122.1"/>
</dbReference>
<evidence type="ECO:0000256" key="1">
    <source>
        <dbReference type="SAM" id="Phobius"/>
    </source>
</evidence>
<gene>
    <name evidence="2" type="ORF">D3872_15430</name>
</gene>
<keyword evidence="1" id="KW-0812">Transmembrane</keyword>
<sequence>MISHPTVRPWYKQRWPWFLMLGPALVLVAGGYTGYLATTRQDAVVVDDYYKKGKAINQDLRRDRAAASMELAFGARHDAAAGTLTGTLTGKGKPLATPFRIRLAHSTLPQKDMVLEAVPGPGGRFSARLPVLEQARWRVVVEGPANDWRLAGSWQWPQEQELALRADPVERAAEAK</sequence>
<dbReference type="AlphaFoldDB" id="A0A418XR50"/>
<keyword evidence="1" id="KW-1133">Transmembrane helix</keyword>
<name>A0A418XR50_9BURK</name>
<feature type="transmembrane region" description="Helical" evidence="1">
    <location>
        <begin position="15"/>
        <end position="35"/>
    </location>
</feature>
<protein>
    <submittedName>
        <fullName evidence="2">Cytochrome oxidase assembly protein</fullName>
    </submittedName>
</protein>